<dbReference type="EMBL" id="JABCRI010000003">
    <property type="protein sequence ID" value="KAF8409400.1"/>
    <property type="molecule type" value="Genomic_DNA"/>
</dbReference>
<reference evidence="4 5" key="1">
    <citation type="submission" date="2020-04" db="EMBL/GenBank/DDBJ databases">
        <title>Plant Genome Project.</title>
        <authorList>
            <person name="Zhang R.-G."/>
        </authorList>
    </citation>
    <scope>NUCLEOTIDE SEQUENCE [LARGE SCALE GENOMIC DNA]</scope>
    <source>
        <strain evidence="4">YNK0</strain>
        <tissue evidence="4">Leaf</tissue>
    </source>
</reference>
<evidence type="ECO:0000256" key="1">
    <source>
        <dbReference type="ARBA" id="ARBA00005814"/>
    </source>
</evidence>
<dbReference type="InterPro" id="IPR003439">
    <property type="entry name" value="ABC_transporter-like_ATP-bd"/>
</dbReference>
<accession>A0A834ZL37</accession>
<organism evidence="4 5">
    <name type="scientific">Tetracentron sinense</name>
    <name type="common">Spur-leaf</name>
    <dbReference type="NCBI Taxonomy" id="13715"/>
    <lineage>
        <taxon>Eukaryota</taxon>
        <taxon>Viridiplantae</taxon>
        <taxon>Streptophyta</taxon>
        <taxon>Embryophyta</taxon>
        <taxon>Tracheophyta</taxon>
        <taxon>Spermatophyta</taxon>
        <taxon>Magnoliopsida</taxon>
        <taxon>Trochodendrales</taxon>
        <taxon>Trochodendraceae</taxon>
        <taxon>Tetracentron</taxon>
    </lineage>
</organism>
<proteinExistence type="inferred from homology"/>
<evidence type="ECO:0000256" key="2">
    <source>
        <dbReference type="ARBA" id="ARBA00022448"/>
    </source>
</evidence>
<dbReference type="OrthoDB" id="1931512at2759"/>
<comment type="caution">
    <text evidence="4">The sequence shown here is derived from an EMBL/GenBank/DDBJ whole genome shotgun (WGS) entry which is preliminary data.</text>
</comment>
<evidence type="ECO:0000313" key="4">
    <source>
        <dbReference type="EMBL" id="KAF8409400.1"/>
    </source>
</evidence>
<dbReference type="PANTHER" id="PTHR48042">
    <property type="entry name" value="ABC TRANSPORTER G FAMILY MEMBER 11"/>
    <property type="match status" value="1"/>
</dbReference>
<dbReference type="PANTHER" id="PTHR48042:SF19">
    <property type="entry name" value="OS09G0472100 PROTEIN"/>
    <property type="match status" value="1"/>
</dbReference>
<dbReference type="SUPFAM" id="SSF52540">
    <property type="entry name" value="P-loop containing nucleoside triphosphate hydrolases"/>
    <property type="match status" value="1"/>
</dbReference>
<gene>
    <name evidence="4" type="ORF">HHK36_005476</name>
</gene>
<dbReference type="Gene3D" id="3.40.50.300">
    <property type="entry name" value="P-loop containing nucleotide triphosphate hydrolases"/>
    <property type="match status" value="1"/>
</dbReference>
<feature type="domain" description="ABC transporter" evidence="3">
    <location>
        <begin position="56"/>
        <end position="102"/>
    </location>
</feature>
<dbReference type="InterPro" id="IPR027417">
    <property type="entry name" value="P-loop_NTPase"/>
</dbReference>
<dbReference type="Proteomes" id="UP000655225">
    <property type="component" value="Unassembled WGS sequence"/>
</dbReference>
<dbReference type="Pfam" id="PF00005">
    <property type="entry name" value="ABC_tran"/>
    <property type="match status" value="1"/>
</dbReference>
<protein>
    <recommendedName>
        <fullName evidence="3">ABC transporter domain-containing protein</fullName>
    </recommendedName>
</protein>
<comment type="similarity">
    <text evidence="1">Belongs to the ABC transporter superfamily. ABCG family. Eye pigment precursor importer (TC 3.A.1.204) subfamily.</text>
</comment>
<dbReference type="GO" id="GO:0005524">
    <property type="term" value="F:ATP binding"/>
    <property type="evidence" value="ECO:0007669"/>
    <property type="project" value="InterPro"/>
</dbReference>
<dbReference type="AlphaFoldDB" id="A0A834ZL37"/>
<name>A0A834ZL37_TETSI</name>
<evidence type="ECO:0000259" key="3">
    <source>
        <dbReference type="Pfam" id="PF00005"/>
    </source>
</evidence>
<evidence type="ECO:0000313" key="5">
    <source>
        <dbReference type="Proteomes" id="UP000655225"/>
    </source>
</evidence>
<dbReference type="GO" id="GO:0016887">
    <property type="term" value="F:ATP hydrolysis activity"/>
    <property type="evidence" value="ECO:0007669"/>
    <property type="project" value="InterPro"/>
</dbReference>
<keyword evidence="5" id="KW-1185">Reference proteome</keyword>
<sequence length="132" mass="14167">MSTIELETVGLSNHEEENVVALAAEQYVWQGGGISLTWEDLWVTVSKGKREYRSILQGLTGYAQPGEILAIMGPSGCGKSTLLDALAGETSHLGKKQNLEDDKIASSGSAMVLLNSTVMDQFVLLVAQQLVE</sequence>
<dbReference type="InterPro" id="IPR052215">
    <property type="entry name" value="Plant_ABCG"/>
</dbReference>
<keyword evidence="2" id="KW-0813">Transport</keyword>